<dbReference type="PROSITE" id="PS50112">
    <property type="entry name" value="PAS"/>
    <property type="match status" value="1"/>
</dbReference>
<feature type="domain" description="Histidine kinase" evidence="4">
    <location>
        <begin position="508"/>
        <end position="702"/>
    </location>
</feature>
<dbReference type="SUPFAM" id="SSF55785">
    <property type="entry name" value="PYP-like sensor domain (PAS domain)"/>
    <property type="match status" value="1"/>
</dbReference>
<dbReference type="PROSITE" id="PS50109">
    <property type="entry name" value="HIS_KIN"/>
    <property type="match status" value="1"/>
</dbReference>
<dbReference type="InterPro" id="IPR050482">
    <property type="entry name" value="Sensor_HK_TwoCompSys"/>
</dbReference>
<accession>A0ABP9R9R4</accession>
<keyword evidence="3" id="KW-0902">Two-component regulatory system</keyword>
<dbReference type="InterPro" id="IPR035965">
    <property type="entry name" value="PAS-like_dom_sf"/>
</dbReference>
<dbReference type="Pfam" id="PF00989">
    <property type="entry name" value="PAS"/>
    <property type="match status" value="1"/>
</dbReference>
<dbReference type="InterPro" id="IPR029016">
    <property type="entry name" value="GAF-like_dom_sf"/>
</dbReference>
<name>A0ABP9R9R4_9PSEU</name>
<protein>
    <recommendedName>
        <fullName evidence="8">PAS domain S-box-containing protein</fullName>
    </recommendedName>
</protein>
<comment type="caution">
    <text evidence="6">The sequence shown here is derived from an EMBL/GenBank/DDBJ whole genome shotgun (WGS) entry which is preliminary data.</text>
</comment>
<dbReference type="EMBL" id="BAABJP010000057">
    <property type="protein sequence ID" value="GAA5173605.1"/>
    <property type="molecule type" value="Genomic_DNA"/>
</dbReference>
<dbReference type="Proteomes" id="UP001428817">
    <property type="component" value="Unassembled WGS sequence"/>
</dbReference>
<organism evidence="6 7">
    <name type="scientific">Pseudonocardia eucalypti</name>
    <dbReference type="NCBI Taxonomy" id="648755"/>
    <lineage>
        <taxon>Bacteria</taxon>
        <taxon>Bacillati</taxon>
        <taxon>Actinomycetota</taxon>
        <taxon>Actinomycetes</taxon>
        <taxon>Pseudonocardiales</taxon>
        <taxon>Pseudonocardiaceae</taxon>
        <taxon>Pseudonocardia</taxon>
    </lineage>
</organism>
<dbReference type="SMART" id="SM00065">
    <property type="entry name" value="GAF"/>
    <property type="match status" value="2"/>
</dbReference>
<dbReference type="RefSeq" id="WP_185060688.1">
    <property type="nucleotide sequence ID" value="NZ_BAABJP010000057.1"/>
</dbReference>
<dbReference type="SUPFAM" id="SSF55874">
    <property type="entry name" value="ATPase domain of HSP90 chaperone/DNA topoisomerase II/histidine kinase"/>
    <property type="match status" value="1"/>
</dbReference>
<keyword evidence="1" id="KW-0808">Transferase</keyword>
<dbReference type="InterPro" id="IPR005467">
    <property type="entry name" value="His_kinase_dom"/>
</dbReference>
<dbReference type="InterPro" id="IPR000014">
    <property type="entry name" value="PAS"/>
</dbReference>
<dbReference type="PANTHER" id="PTHR24421">
    <property type="entry name" value="NITRATE/NITRITE SENSOR PROTEIN NARX-RELATED"/>
    <property type="match status" value="1"/>
</dbReference>
<dbReference type="InterPro" id="IPR003594">
    <property type="entry name" value="HATPase_dom"/>
</dbReference>
<dbReference type="InterPro" id="IPR013767">
    <property type="entry name" value="PAS_fold"/>
</dbReference>
<feature type="domain" description="PAS" evidence="5">
    <location>
        <begin position="204"/>
        <end position="274"/>
    </location>
</feature>
<dbReference type="Pfam" id="PF07730">
    <property type="entry name" value="HisKA_3"/>
    <property type="match status" value="1"/>
</dbReference>
<dbReference type="CDD" id="cd00130">
    <property type="entry name" value="PAS"/>
    <property type="match status" value="1"/>
</dbReference>
<evidence type="ECO:0008006" key="8">
    <source>
        <dbReference type="Google" id="ProtNLM"/>
    </source>
</evidence>
<dbReference type="Pfam" id="PF01590">
    <property type="entry name" value="GAF"/>
    <property type="match status" value="2"/>
</dbReference>
<evidence type="ECO:0000259" key="5">
    <source>
        <dbReference type="PROSITE" id="PS50112"/>
    </source>
</evidence>
<dbReference type="SMART" id="SM00091">
    <property type="entry name" value="PAS"/>
    <property type="match status" value="1"/>
</dbReference>
<proteinExistence type="predicted"/>
<evidence type="ECO:0000256" key="3">
    <source>
        <dbReference type="ARBA" id="ARBA00023012"/>
    </source>
</evidence>
<dbReference type="Gene3D" id="3.30.450.40">
    <property type="match status" value="2"/>
</dbReference>
<evidence type="ECO:0000313" key="7">
    <source>
        <dbReference type="Proteomes" id="UP001428817"/>
    </source>
</evidence>
<dbReference type="InterPro" id="IPR003018">
    <property type="entry name" value="GAF"/>
</dbReference>
<evidence type="ECO:0000256" key="1">
    <source>
        <dbReference type="ARBA" id="ARBA00022679"/>
    </source>
</evidence>
<dbReference type="Gene3D" id="3.30.565.10">
    <property type="entry name" value="Histidine kinase-like ATPase, C-terminal domain"/>
    <property type="match status" value="1"/>
</dbReference>
<dbReference type="SUPFAM" id="SSF55781">
    <property type="entry name" value="GAF domain-like"/>
    <property type="match status" value="2"/>
</dbReference>
<dbReference type="CDD" id="cd16917">
    <property type="entry name" value="HATPase_UhpB-NarQ-NarX-like"/>
    <property type="match status" value="1"/>
</dbReference>
<dbReference type="InterPro" id="IPR036890">
    <property type="entry name" value="HATPase_C_sf"/>
</dbReference>
<dbReference type="SMART" id="SM00387">
    <property type="entry name" value="HATPase_c"/>
    <property type="match status" value="1"/>
</dbReference>
<dbReference type="Gene3D" id="3.30.450.20">
    <property type="entry name" value="PAS domain"/>
    <property type="match status" value="1"/>
</dbReference>
<evidence type="ECO:0000313" key="6">
    <source>
        <dbReference type="EMBL" id="GAA5173605.1"/>
    </source>
</evidence>
<dbReference type="NCBIfam" id="TIGR00229">
    <property type="entry name" value="sensory_box"/>
    <property type="match status" value="1"/>
</dbReference>
<evidence type="ECO:0000256" key="2">
    <source>
        <dbReference type="ARBA" id="ARBA00022777"/>
    </source>
</evidence>
<keyword evidence="2" id="KW-0418">Kinase</keyword>
<evidence type="ECO:0000259" key="4">
    <source>
        <dbReference type="PROSITE" id="PS50109"/>
    </source>
</evidence>
<dbReference type="InterPro" id="IPR011712">
    <property type="entry name" value="Sig_transdc_His_kin_sub3_dim/P"/>
</dbReference>
<dbReference type="Pfam" id="PF02518">
    <property type="entry name" value="HATPase_c"/>
    <property type="match status" value="1"/>
</dbReference>
<sequence>MSTLEQRTGQTGDCGPERLEAELLRRDAILEAVRHAAQRFLESHSSWRVHIHDVLARLGSAAAVSRVYIFENFRGADGALWTAQSHEWTAPGVAGQRMDGAVPLSAEQTEFRELSLRLAAGEAVAGNVGDLPEGERAFSLARGVRSLVLVPIFVDQRWWGLVGFDECTRDRTWSTTEIEALRAAASTLSAAVRRQRAEDESREQQARYRQIFEATGDGLVITDLDGNLVRANPAFYRMHGYRPDELRNKPASTWTHPSHREARDRYTADVMAGEQPRMESVAVRKDGTTFPIQIHGSAFNFQGRPHILGVVRDDTERAQAFELLEKRVSSLSTIAAGLTLNQALPDILDVILQQVVAATPAIASSAYLIDPEDDALRVYAELGLPAGYVETLEKCWREDGGLNHRTKYFADEPMIVRNAPLHVYATPGLEPMRELVAGAAWDTVAIVPVQSQGHRMGTVNAYYPAGAEPSPDDLTFLRAAADQAAVAARNARLLVEAQGRAGMEERQRLARELHDSVSQALYGIALGARTARTLSEQRPDQLTEPLDYVLSLAEVAMAEMRSLIFELRPESLATEGLIAALDKRADVLRARHQLVVQADLGGEPDIPLRLKETLYRIAQEALHNAVKHAQAGQVALRLALTDGKVELEIVDDGVGFEASSPRPGHIGMQSMAERAATHGGTVDVQSRVGQGTTVRAVLPTHR</sequence>
<reference evidence="7" key="1">
    <citation type="journal article" date="2019" name="Int. J. Syst. Evol. Microbiol.">
        <title>The Global Catalogue of Microorganisms (GCM) 10K type strain sequencing project: providing services to taxonomists for standard genome sequencing and annotation.</title>
        <authorList>
            <consortium name="The Broad Institute Genomics Platform"/>
            <consortium name="The Broad Institute Genome Sequencing Center for Infectious Disease"/>
            <person name="Wu L."/>
            <person name="Ma J."/>
        </authorList>
    </citation>
    <scope>NUCLEOTIDE SEQUENCE [LARGE SCALE GENOMIC DNA]</scope>
    <source>
        <strain evidence="7">JCM 18303</strain>
    </source>
</reference>
<dbReference type="Gene3D" id="1.20.5.1930">
    <property type="match status" value="1"/>
</dbReference>
<keyword evidence="7" id="KW-1185">Reference proteome</keyword>
<gene>
    <name evidence="6" type="ORF">GCM10023321_75540</name>
</gene>
<dbReference type="PANTHER" id="PTHR24421:SF61">
    <property type="entry name" value="OXYGEN SENSOR HISTIDINE KINASE NREB"/>
    <property type="match status" value="1"/>
</dbReference>